<dbReference type="SUPFAM" id="SSF55486">
    <property type="entry name" value="Metalloproteases ('zincins'), catalytic domain"/>
    <property type="match status" value="1"/>
</dbReference>
<dbReference type="InterPro" id="IPR024079">
    <property type="entry name" value="MetalloPept_cat_dom_sf"/>
</dbReference>
<keyword evidence="2" id="KW-0645">Protease</keyword>
<accession>A0A927BGP1</accession>
<dbReference type="AlphaFoldDB" id="A0A927BGP1"/>
<sequence length="272" mass="28640">MKVKNVLAAAAVCAASVFAVSSCSKEQEAVAPAAKDGISPSVLTQIRAMGFSTQDVKKVEDGYLVEGDIAITDENLATTPDYQFLRVGAEEQYRTTNLVTVSGSSRTISIRVSSTLPAAYVTAANEVVRRYNAQNLRIRFTRVTSGGNIVLSKAPSDADYLASAGFPSRGNPYNSVKVNSSAIGTANPTTHIATILAHEIGHCIGFRHTDYANRSYSCGGAAVNEGAGSIGAIRIPGTPAGPDPNSWMLACIGSGQNRPFNANDVRALQYVY</sequence>
<reference evidence="2" key="1">
    <citation type="submission" date="2020-09" db="EMBL/GenBank/DDBJ databases">
        <authorList>
            <person name="Kim M.K."/>
        </authorList>
    </citation>
    <scope>NUCLEOTIDE SEQUENCE</scope>
    <source>
        <strain evidence="2">BT664</strain>
    </source>
</reference>
<feature type="signal peptide" evidence="1">
    <location>
        <begin position="1"/>
        <end position="19"/>
    </location>
</feature>
<evidence type="ECO:0000256" key="1">
    <source>
        <dbReference type="SAM" id="SignalP"/>
    </source>
</evidence>
<dbReference type="Proteomes" id="UP000612233">
    <property type="component" value="Unassembled WGS sequence"/>
</dbReference>
<dbReference type="EMBL" id="JACXAD010000029">
    <property type="protein sequence ID" value="MBD2770116.1"/>
    <property type="molecule type" value="Genomic_DNA"/>
</dbReference>
<name>A0A927BGP1_9BACT</name>
<keyword evidence="1" id="KW-0732">Signal</keyword>
<dbReference type="Pfam" id="PF12388">
    <property type="entry name" value="Peptidase_M57"/>
    <property type="match status" value="1"/>
</dbReference>
<dbReference type="InterPro" id="IPR024653">
    <property type="entry name" value="Peptidase_M10/M27/M57"/>
</dbReference>
<feature type="chain" id="PRO_5037219964" evidence="1">
    <location>
        <begin position="20"/>
        <end position="272"/>
    </location>
</feature>
<dbReference type="RefSeq" id="WP_191006928.1">
    <property type="nucleotide sequence ID" value="NZ_JACXAD010000029.1"/>
</dbReference>
<gene>
    <name evidence="2" type="ORF">IC235_19690</name>
</gene>
<dbReference type="GO" id="GO:0008237">
    <property type="term" value="F:metallopeptidase activity"/>
    <property type="evidence" value="ECO:0007669"/>
    <property type="project" value="InterPro"/>
</dbReference>
<evidence type="ECO:0000313" key="3">
    <source>
        <dbReference type="Proteomes" id="UP000612233"/>
    </source>
</evidence>
<proteinExistence type="predicted"/>
<dbReference type="Gene3D" id="3.40.390.10">
    <property type="entry name" value="Collagenase (Catalytic Domain)"/>
    <property type="match status" value="1"/>
</dbReference>
<dbReference type="GO" id="GO:0006508">
    <property type="term" value="P:proteolysis"/>
    <property type="evidence" value="ECO:0007669"/>
    <property type="project" value="UniProtKB-KW"/>
</dbReference>
<organism evidence="2 3">
    <name type="scientific">Hymenobacter montanus</name>
    <dbReference type="NCBI Taxonomy" id="2771359"/>
    <lineage>
        <taxon>Bacteria</taxon>
        <taxon>Pseudomonadati</taxon>
        <taxon>Bacteroidota</taxon>
        <taxon>Cytophagia</taxon>
        <taxon>Cytophagales</taxon>
        <taxon>Hymenobacteraceae</taxon>
        <taxon>Hymenobacter</taxon>
    </lineage>
</organism>
<keyword evidence="2" id="KW-0378">Hydrolase</keyword>
<dbReference type="PROSITE" id="PS51257">
    <property type="entry name" value="PROKAR_LIPOPROTEIN"/>
    <property type="match status" value="1"/>
</dbReference>
<keyword evidence="3" id="KW-1185">Reference proteome</keyword>
<protein>
    <submittedName>
        <fullName evidence="2">Protease</fullName>
    </submittedName>
</protein>
<evidence type="ECO:0000313" key="2">
    <source>
        <dbReference type="EMBL" id="MBD2770116.1"/>
    </source>
</evidence>
<comment type="caution">
    <text evidence="2">The sequence shown here is derived from an EMBL/GenBank/DDBJ whole genome shotgun (WGS) entry which is preliminary data.</text>
</comment>